<keyword evidence="3" id="KW-1185">Reference proteome</keyword>
<dbReference type="InterPro" id="IPR021424">
    <property type="entry name" value="PorA"/>
</dbReference>
<dbReference type="STRING" id="1431546.CAQU_01655"/>
<evidence type="ECO:0000313" key="3">
    <source>
        <dbReference type="Proteomes" id="UP000185478"/>
    </source>
</evidence>
<dbReference type="Proteomes" id="UP000185478">
    <property type="component" value="Chromosome"/>
</dbReference>
<evidence type="ECO:0000256" key="1">
    <source>
        <dbReference type="SAM" id="Phobius"/>
    </source>
</evidence>
<dbReference type="KEGG" id="caqu:CAQU_01655"/>
<protein>
    <recommendedName>
        <fullName evidence="4">DUF3068 domain-containing protein</fullName>
    </recommendedName>
</protein>
<keyword evidence="1" id="KW-0812">Transmembrane</keyword>
<evidence type="ECO:0008006" key="4">
    <source>
        <dbReference type="Google" id="ProtNLM"/>
    </source>
</evidence>
<evidence type="ECO:0000313" key="2">
    <source>
        <dbReference type="EMBL" id="APT83989.1"/>
    </source>
</evidence>
<dbReference type="EMBL" id="CP009245">
    <property type="protein sequence ID" value="APT83989.1"/>
    <property type="molecule type" value="Genomic_DNA"/>
</dbReference>
<feature type="transmembrane region" description="Helical" evidence="1">
    <location>
        <begin position="21"/>
        <end position="41"/>
    </location>
</feature>
<keyword evidence="1" id="KW-1133">Transmembrane helix</keyword>
<organism evidence="2 3">
    <name type="scientific">Corynebacterium aquilae DSM 44791</name>
    <dbReference type="NCBI Taxonomy" id="1431546"/>
    <lineage>
        <taxon>Bacteria</taxon>
        <taxon>Bacillati</taxon>
        <taxon>Actinomycetota</taxon>
        <taxon>Actinomycetes</taxon>
        <taxon>Mycobacteriales</taxon>
        <taxon>Corynebacteriaceae</taxon>
        <taxon>Corynebacterium</taxon>
    </lineage>
</organism>
<accession>A0A1L7CDS2</accession>
<gene>
    <name evidence="2" type="ORF">CAQU_01655</name>
</gene>
<name>A0A1L7CDS2_9CORY</name>
<sequence>MCGVGVGYDVPMLPRSRLAPIALVGLGALLLSVGFVLPMFFPADNRLPADLHGWTYRLTDPHAQVGDEQQGVYRQVHVDFTPSDDDEVLARVGSATMRMGDGPELERLLDAEVVSFRMDRLSGEAVGSATWATDLASPPRQQGMGGLWLKFPADTQPRSYGVFDPVTHQAILARFVGEDNVNGRRVYSFVQTVPNTVVVAPPEKEPSSGLGPRPEVLLDPAGDAVQGVIASGAPVERYQATRELEVDAATGVIVDMRVRANNWLEMPDGSRQPLLAFQGGFSDEDREAMWDVVRRFPSTTVIDDSSIVLLVLGSLSLVVGAATTVVGLRRPRWGRRG</sequence>
<keyword evidence="1" id="KW-0472">Membrane</keyword>
<proteinExistence type="predicted"/>
<reference evidence="2 3" key="1">
    <citation type="submission" date="2014-08" db="EMBL/GenBank/DDBJ databases">
        <title>Complete genome sequence of Corynebacterium aquilae S-613T(T) (=DSM 44791(T)), isolated from the choana of a healthy golden eagle.</title>
        <authorList>
            <person name="Ruckert C."/>
            <person name="Albersmeier A."/>
            <person name="Winkler A."/>
            <person name="Kalinowski J."/>
        </authorList>
    </citation>
    <scope>NUCLEOTIDE SEQUENCE [LARGE SCALE GENOMIC DNA]</scope>
    <source>
        <strain evidence="2 3">S-613</strain>
    </source>
</reference>
<dbReference type="Pfam" id="PF11271">
    <property type="entry name" value="PorA"/>
    <property type="match status" value="1"/>
</dbReference>
<feature type="transmembrane region" description="Helical" evidence="1">
    <location>
        <begin position="307"/>
        <end position="328"/>
    </location>
</feature>
<dbReference type="AlphaFoldDB" id="A0A1L7CDS2"/>